<dbReference type="AlphaFoldDB" id="A0AAW1X5P8"/>
<name>A0AAW1X5P8_RUBAR</name>
<dbReference type="GO" id="GO:0032934">
    <property type="term" value="F:sterol binding"/>
    <property type="evidence" value="ECO:0007669"/>
    <property type="project" value="TreeGrafter"/>
</dbReference>
<dbReference type="PANTHER" id="PTHR10972:SF102">
    <property type="entry name" value="OXYSTEROL-BINDING PROTEIN"/>
    <property type="match status" value="1"/>
</dbReference>
<accession>A0AAW1X5P8</accession>
<dbReference type="SUPFAM" id="SSF144000">
    <property type="entry name" value="Oxysterol-binding protein-like"/>
    <property type="match status" value="1"/>
</dbReference>
<dbReference type="PANTHER" id="PTHR10972">
    <property type="entry name" value="OXYSTEROL-BINDING PROTEIN-RELATED"/>
    <property type="match status" value="1"/>
</dbReference>
<sequence>MNSPKVSIKFFPVPGANWVGENRIQCHETGLEAELYYGSSSFFGLRGNPRSVKGKIFESSSLELLYEIDGQWDRTVKLKDVSSGKETVIYNAKEAISRLNLLLSQI</sequence>
<evidence type="ECO:0000256" key="1">
    <source>
        <dbReference type="ARBA" id="ARBA00008842"/>
    </source>
</evidence>
<dbReference type="Gene3D" id="2.40.160.120">
    <property type="match status" value="1"/>
</dbReference>
<evidence type="ECO:0000313" key="3">
    <source>
        <dbReference type="Proteomes" id="UP001457282"/>
    </source>
</evidence>
<dbReference type="GO" id="GO:0016020">
    <property type="term" value="C:membrane"/>
    <property type="evidence" value="ECO:0007669"/>
    <property type="project" value="TreeGrafter"/>
</dbReference>
<dbReference type="EMBL" id="JBEDUW010000004">
    <property type="protein sequence ID" value="KAK9931623.1"/>
    <property type="molecule type" value="Genomic_DNA"/>
</dbReference>
<dbReference type="InterPro" id="IPR037239">
    <property type="entry name" value="OSBP_sf"/>
</dbReference>
<evidence type="ECO:0000313" key="2">
    <source>
        <dbReference type="EMBL" id="KAK9931623.1"/>
    </source>
</evidence>
<protein>
    <submittedName>
        <fullName evidence="2">Uncharacterized protein</fullName>
    </submittedName>
</protein>
<comment type="caution">
    <text evidence="2">The sequence shown here is derived from an EMBL/GenBank/DDBJ whole genome shotgun (WGS) entry which is preliminary data.</text>
</comment>
<dbReference type="Pfam" id="PF01237">
    <property type="entry name" value="Oxysterol_BP"/>
    <property type="match status" value="1"/>
</dbReference>
<dbReference type="InterPro" id="IPR000648">
    <property type="entry name" value="Oxysterol-bd"/>
</dbReference>
<reference evidence="2 3" key="1">
    <citation type="journal article" date="2023" name="G3 (Bethesda)">
        <title>A chromosome-length genome assembly and annotation of blackberry (Rubus argutus, cv. 'Hillquist').</title>
        <authorList>
            <person name="Bruna T."/>
            <person name="Aryal R."/>
            <person name="Dudchenko O."/>
            <person name="Sargent D.J."/>
            <person name="Mead D."/>
            <person name="Buti M."/>
            <person name="Cavallini A."/>
            <person name="Hytonen T."/>
            <person name="Andres J."/>
            <person name="Pham M."/>
            <person name="Weisz D."/>
            <person name="Mascagni F."/>
            <person name="Usai G."/>
            <person name="Natali L."/>
            <person name="Bassil N."/>
            <person name="Fernandez G.E."/>
            <person name="Lomsadze A."/>
            <person name="Armour M."/>
            <person name="Olukolu B."/>
            <person name="Poorten T."/>
            <person name="Britton C."/>
            <person name="Davik J."/>
            <person name="Ashrafi H."/>
            <person name="Aiden E.L."/>
            <person name="Borodovsky M."/>
            <person name="Worthington M."/>
        </authorList>
    </citation>
    <scope>NUCLEOTIDE SEQUENCE [LARGE SCALE GENOMIC DNA]</scope>
    <source>
        <strain evidence="2">PI 553951</strain>
    </source>
</reference>
<dbReference type="GO" id="GO:0005829">
    <property type="term" value="C:cytosol"/>
    <property type="evidence" value="ECO:0007669"/>
    <property type="project" value="TreeGrafter"/>
</dbReference>
<proteinExistence type="inferred from homology"/>
<gene>
    <name evidence="2" type="ORF">M0R45_018895</name>
</gene>
<comment type="similarity">
    <text evidence="1">Belongs to the OSBP family.</text>
</comment>
<keyword evidence="3" id="KW-1185">Reference proteome</keyword>
<dbReference type="Proteomes" id="UP001457282">
    <property type="component" value="Unassembled WGS sequence"/>
</dbReference>
<organism evidence="2 3">
    <name type="scientific">Rubus argutus</name>
    <name type="common">Southern blackberry</name>
    <dbReference type="NCBI Taxonomy" id="59490"/>
    <lineage>
        <taxon>Eukaryota</taxon>
        <taxon>Viridiplantae</taxon>
        <taxon>Streptophyta</taxon>
        <taxon>Embryophyta</taxon>
        <taxon>Tracheophyta</taxon>
        <taxon>Spermatophyta</taxon>
        <taxon>Magnoliopsida</taxon>
        <taxon>eudicotyledons</taxon>
        <taxon>Gunneridae</taxon>
        <taxon>Pentapetalae</taxon>
        <taxon>rosids</taxon>
        <taxon>fabids</taxon>
        <taxon>Rosales</taxon>
        <taxon>Rosaceae</taxon>
        <taxon>Rosoideae</taxon>
        <taxon>Rosoideae incertae sedis</taxon>
        <taxon>Rubus</taxon>
    </lineage>
</organism>